<evidence type="ECO:0000256" key="8">
    <source>
        <dbReference type="PIRSR" id="PIRSR625705-1"/>
    </source>
</evidence>
<dbReference type="Pfam" id="PF02838">
    <property type="entry name" value="Glyco_hydro_20b"/>
    <property type="match status" value="1"/>
</dbReference>
<reference evidence="12 13" key="1">
    <citation type="submission" date="2020-07" db="EMBL/GenBank/DDBJ databases">
        <title>Complete Genome Sequence of an acetic acid bacterium, Acetobacter aceti JCM20276.</title>
        <authorList>
            <person name="Hirose Y."/>
            <person name="Mihara H."/>
        </authorList>
    </citation>
    <scope>NUCLEOTIDE SEQUENCE [LARGE SCALE GENOMIC DNA]</scope>
    <source>
        <strain evidence="12 13">JCM20276</strain>
    </source>
</reference>
<dbReference type="SUPFAM" id="SSF51445">
    <property type="entry name" value="(Trans)glycosidases"/>
    <property type="match status" value="1"/>
</dbReference>
<feature type="chain" id="PRO_5027640521" description="beta-N-acetylhexosaminidase" evidence="9">
    <location>
        <begin position="30"/>
        <end position="725"/>
    </location>
</feature>
<keyword evidence="5" id="KW-0326">Glycosidase</keyword>
<evidence type="ECO:0000259" key="10">
    <source>
        <dbReference type="Pfam" id="PF00728"/>
    </source>
</evidence>
<feature type="signal peptide" evidence="9">
    <location>
        <begin position="1"/>
        <end position="29"/>
    </location>
</feature>
<dbReference type="AlphaFoldDB" id="A0A6S6PF69"/>
<gene>
    <name evidence="12" type="ORF">AAJCM20276_10220</name>
</gene>
<evidence type="ECO:0000256" key="3">
    <source>
        <dbReference type="ARBA" id="ARBA00012663"/>
    </source>
</evidence>
<evidence type="ECO:0000256" key="4">
    <source>
        <dbReference type="ARBA" id="ARBA00022801"/>
    </source>
</evidence>
<accession>A0A6S6PF69</accession>
<comment type="similarity">
    <text evidence="2">Belongs to the glycosyl hydrolase 20 family.</text>
</comment>
<dbReference type="GO" id="GO:0030203">
    <property type="term" value="P:glycosaminoglycan metabolic process"/>
    <property type="evidence" value="ECO:0007669"/>
    <property type="project" value="TreeGrafter"/>
</dbReference>
<evidence type="ECO:0000259" key="11">
    <source>
        <dbReference type="Pfam" id="PF02838"/>
    </source>
</evidence>
<dbReference type="InterPro" id="IPR015882">
    <property type="entry name" value="HEX_bac_N"/>
</dbReference>
<dbReference type="Pfam" id="PF00728">
    <property type="entry name" value="Glyco_hydro_20"/>
    <property type="match status" value="1"/>
</dbReference>
<evidence type="ECO:0000256" key="2">
    <source>
        <dbReference type="ARBA" id="ARBA00006285"/>
    </source>
</evidence>
<dbReference type="GO" id="GO:0016020">
    <property type="term" value="C:membrane"/>
    <property type="evidence" value="ECO:0007669"/>
    <property type="project" value="TreeGrafter"/>
</dbReference>
<feature type="domain" description="Beta-hexosaminidase bacterial type N-terminal" evidence="11">
    <location>
        <begin position="35"/>
        <end position="159"/>
    </location>
</feature>
<proteinExistence type="inferred from homology"/>
<evidence type="ECO:0000256" key="6">
    <source>
        <dbReference type="ARBA" id="ARBA00030512"/>
    </source>
</evidence>
<feature type="domain" description="Glycoside hydrolase family 20 catalytic" evidence="10">
    <location>
        <begin position="162"/>
        <end position="510"/>
    </location>
</feature>
<keyword evidence="4" id="KW-0378">Hydrolase</keyword>
<dbReference type="PRINTS" id="PR00738">
    <property type="entry name" value="GLHYDRLASE20"/>
</dbReference>
<dbReference type="RefSeq" id="WP_232091855.1">
    <property type="nucleotide sequence ID" value="NZ_AP023326.1"/>
</dbReference>
<feature type="active site" description="Proton donor" evidence="8">
    <location>
        <position position="327"/>
    </location>
</feature>
<keyword evidence="9" id="KW-0732">Signal</keyword>
<protein>
    <recommendedName>
        <fullName evidence="3">beta-N-acetylhexosaminidase</fullName>
        <ecNumber evidence="3">3.2.1.52</ecNumber>
    </recommendedName>
    <alternativeName>
        <fullName evidence="6">Beta-N-acetylhexosaminidase</fullName>
    </alternativeName>
    <alternativeName>
        <fullName evidence="7">N-acetyl-beta-glucosaminidase</fullName>
    </alternativeName>
</protein>
<name>A0A6S6PF69_ACEAC</name>
<dbReference type="GO" id="GO:0005975">
    <property type="term" value="P:carbohydrate metabolic process"/>
    <property type="evidence" value="ECO:0007669"/>
    <property type="project" value="InterPro"/>
</dbReference>
<dbReference type="InterPro" id="IPR025705">
    <property type="entry name" value="Beta_hexosaminidase_sua/sub"/>
</dbReference>
<dbReference type="SUPFAM" id="SSF55545">
    <property type="entry name" value="beta-N-acetylhexosaminidase-like domain"/>
    <property type="match status" value="1"/>
</dbReference>
<evidence type="ECO:0000313" key="12">
    <source>
        <dbReference type="EMBL" id="BCI66398.1"/>
    </source>
</evidence>
<evidence type="ECO:0000256" key="9">
    <source>
        <dbReference type="SAM" id="SignalP"/>
    </source>
</evidence>
<dbReference type="PANTHER" id="PTHR22600">
    <property type="entry name" value="BETA-HEXOSAMINIDASE"/>
    <property type="match status" value="1"/>
</dbReference>
<evidence type="ECO:0000256" key="5">
    <source>
        <dbReference type="ARBA" id="ARBA00023295"/>
    </source>
</evidence>
<sequence length="725" mass="79808">MTKRNRLRAILFLACASSLCMLPHSYAQASSSADLMPIPSVISWQGNEEKTCDQIKINWHGAHSPMLERASERLLHSLRLSSRSDKKQTTCSLEIRSKDDPAYLAIGERENYRLTIHQGKIVMNAGGPAGILHGFATLVQLAGSTPDSVSFRDVTISDAPRFRWRGLMIDVARHFMSVSALKRQIDAMDLTKLNVLHLHLSDGSAFRVESQLFPRLQTVSSHGQYYTQDEIRDLVAYAAERGIRVVPEFDVPGHALAVLEAYPQLAAQPLPAANAACTGGSACIAGSNANNPALDPTKPETLDFVEKLFVEMIHLFPDAYFHAGSDEVVASQWTGNPQIASYMKAHNYPDASALQGEFTAKIQAFLAGQGKTMIGWDEVLSAPVPQSVVADVWRSSKWINAATAKMHPTLVSSGYYLDLLRPAREYYQIDPYNLMASGLSGAELEHARQIHFRLADAFALDPSLPPLSARQKQYVLGGEAVLWTEAVSEQMLNQRVWPRAAVIAERLWSPETVTDVADMERRLPHVAAQLDRLALTTTQQDHEQMLSRYPAASKQALDTVLQVTSPVRNYTINRMIKKAGEGLLTWPVAMAEPDSFPAMRFNQLADAYAHGDHSVALELRRDLEKWSANDDQFEKTIGGVAALEMIRPVSQQLSALAQAGLEALDGTIDTARRTQIEKLLAQQQETFAASSWQLLSPPLPQPAGGLLIDIVPGVRTLVDSVSTVH</sequence>
<evidence type="ECO:0000313" key="13">
    <source>
        <dbReference type="Proteomes" id="UP000515220"/>
    </source>
</evidence>
<dbReference type="EC" id="3.2.1.52" evidence="3"/>
<organism evidence="12 13">
    <name type="scientific">Acetobacter aceti</name>
    <dbReference type="NCBI Taxonomy" id="435"/>
    <lineage>
        <taxon>Bacteria</taxon>
        <taxon>Pseudomonadati</taxon>
        <taxon>Pseudomonadota</taxon>
        <taxon>Alphaproteobacteria</taxon>
        <taxon>Acetobacterales</taxon>
        <taxon>Acetobacteraceae</taxon>
        <taxon>Acetobacter</taxon>
        <taxon>Acetobacter subgen. Acetobacter</taxon>
    </lineage>
</organism>
<dbReference type="EMBL" id="AP023326">
    <property type="protein sequence ID" value="BCI66398.1"/>
    <property type="molecule type" value="Genomic_DNA"/>
</dbReference>
<dbReference type="InterPro" id="IPR015883">
    <property type="entry name" value="Glyco_hydro_20_cat"/>
</dbReference>
<dbReference type="GO" id="GO:0004563">
    <property type="term" value="F:beta-N-acetylhexosaminidase activity"/>
    <property type="evidence" value="ECO:0007669"/>
    <property type="project" value="UniProtKB-EC"/>
</dbReference>
<evidence type="ECO:0000256" key="7">
    <source>
        <dbReference type="ARBA" id="ARBA00033000"/>
    </source>
</evidence>
<dbReference type="Proteomes" id="UP000515220">
    <property type="component" value="Chromosome"/>
</dbReference>
<dbReference type="Gene3D" id="3.20.20.80">
    <property type="entry name" value="Glycosidases"/>
    <property type="match status" value="1"/>
</dbReference>
<dbReference type="PANTHER" id="PTHR22600:SF57">
    <property type="entry name" value="BETA-N-ACETYLHEXOSAMINIDASE"/>
    <property type="match status" value="1"/>
</dbReference>
<dbReference type="Gene3D" id="3.30.379.10">
    <property type="entry name" value="Chitobiase/beta-hexosaminidase domain 2-like"/>
    <property type="match status" value="1"/>
</dbReference>
<evidence type="ECO:0000256" key="1">
    <source>
        <dbReference type="ARBA" id="ARBA00001231"/>
    </source>
</evidence>
<dbReference type="InterPro" id="IPR017853">
    <property type="entry name" value="GH"/>
</dbReference>
<comment type="catalytic activity">
    <reaction evidence="1">
        <text>Hydrolysis of terminal non-reducing N-acetyl-D-hexosamine residues in N-acetyl-beta-D-hexosaminides.</text>
        <dbReference type="EC" id="3.2.1.52"/>
    </reaction>
</comment>
<dbReference type="InterPro" id="IPR029018">
    <property type="entry name" value="Hex-like_dom2"/>
</dbReference>